<proteinExistence type="predicted"/>
<dbReference type="EMBL" id="DF973340">
    <property type="protein sequence ID" value="GAU26703.1"/>
    <property type="molecule type" value="Genomic_DNA"/>
</dbReference>
<keyword evidence="2" id="KW-1185">Reference proteome</keyword>
<evidence type="ECO:0000313" key="2">
    <source>
        <dbReference type="Proteomes" id="UP000242715"/>
    </source>
</evidence>
<gene>
    <name evidence="1" type="ORF">TSUD_314800</name>
</gene>
<accession>A0A2Z6M9I8</accession>
<dbReference type="Proteomes" id="UP000242715">
    <property type="component" value="Unassembled WGS sequence"/>
</dbReference>
<dbReference type="AlphaFoldDB" id="A0A2Z6M9I8"/>
<protein>
    <submittedName>
        <fullName evidence="1">Uncharacterized protein</fullName>
    </submittedName>
</protein>
<dbReference type="OrthoDB" id="691673at2759"/>
<organism evidence="1 2">
    <name type="scientific">Trifolium subterraneum</name>
    <name type="common">Subterranean clover</name>
    <dbReference type="NCBI Taxonomy" id="3900"/>
    <lineage>
        <taxon>Eukaryota</taxon>
        <taxon>Viridiplantae</taxon>
        <taxon>Streptophyta</taxon>
        <taxon>Embryophyta</taxon>
        <taxon>Tracheophyta</taxon>
        <taxon>Spermatophyta</taxon>
        <taxon>Magnoliopsida</taxon>
        <taxon>eudicotyledons</taxon>
        <taxon>Gunneridae</taxon>
        <taxon>Pentapetalae</taxon>
        <taxon>rosids</taxon>
        <taxon>fabids</taxon>
        <taxon>Fabales</taxon>
        <taxon>Fabaceae</taxon>
        <taxon>Papilionoideae</taxon>
        <taxon>50 kb inversion clade</taxon>
        <taxon>NPAAA clade</taxon>
        <taxon>Hologalegina</taxon>
        <taxon>IRL clade</taxon>
        <taxon>Trifolieae</taxon>
        <taxon>Trifolium</taxon>
    </lineage>
</organism>
<evidence type="ECO:0000313" key="1">
    <source>
        <dbReference type="EMBL" id="GAU26703.1"/>
    </source>
</evidence>
<sequence>MEKERIEREEKWRCEENEIYEREAIVKARERDLAKLRESSIVSSIEKITGRRFNMCLTMPSSSSS</sequence>
<reference evidence="2" key="1">
    <citation type="journal article" date="2017" name="Front. Plant Sci.">
        <title>Climate Clever Clovers: New Paradigm to Reduce the Environmental Footprint of Ruminants by Breeding Low Methanogenic Forages Utilizing Haplotype Variation.</title>
        <authorList>
            <person name="Kaur P."/>
            <person name="Appels R."/>
            <person name="Bayer P.E."/>
            <person name="Keeble-Gagnere G."/>
            <person name="Wang J."/>
            <person name="Hirakawa H."/>
            <person name="Shirasawa K."/>
            <person name="Vercoe P."/>
            <person name="Stefanova K."/>
            <person name="Durmic Z."/>
            <person name="Nichols P."/>
            <person name="Revell C."/>
            <person name="Isobe S.N."/>
            <person name="Edwards D."/>
            <person name="Erskine W."/>
        </authorList>
    </citation>
    <scope>NUCLEOTIDE SEQUENCE [LARGE SCALE GENOMIC DNA]</scope>
    <source>
        <strain evidence="2">cv. Daliak</strain>
    </source>
</reference>
<name>A0A2Z6M9I8_TRISU</name>